<dbReference type="SUPFAM" id="SSF51430">
    <property type="entry name" value="NAD(P)-linked oxidoreductase"/>
    <property type="match status" value="1"/>
</dbReference>
<evidence type="ECO:0000313" key="4">
    <source>
        <dbReference type="Proteomes" id="UP000252893"/>
    </source>
</evidence>
<dbReference type="CDD" id="cd19080">
    <property type="entry name" value="AKR_AKR9A_9B"/>
    <property type="match status" value="1"/>
</dbReference>
<proteinExistence type="predicted"/>
<dbReference type="InterPro" id="IPR036812">
    <property type="entry name" value="NAD(P)_OxRdtase_dom_sf"/>
</dbReference>
<gene>
    <name evidence="3" type="ORF">DFR47_103310</name>
</gene>
<dbReference type="OrthoDB" id="9774523at2"/>
<evidence type="ECO:0000256" key="1">
    <source>
        <dbReference type="ARBA" id="ARBA00023002"/>
    </source>
</evidence>
<organism evidence="3 4">
    <name type="scientific">Pseudochrobactrum asaccharolyticum</name>
    <dbReference type="NCBI Taxonomy" id="354351"/>
    <lineage>
        <taxon>Bacteria</taxon>
        <taxon>Pseudomonadati</taxon>
        <taxon>Pseudomonadota</taxon>
        <taxon>Alphaproteobacteria</taxon>
        <taxon>Hyphomicrobiales</taxon>
        <taxon>Brucellaceae</taxon>
        <taxon>Pseudochrobactrum</taxon>
    </lineage>
</organism>
<dbReference type="InterPro" id="IPR023210">
    <property type="entry name" value="NADP_OxRdtase_dom"/>
</dbReference>
<dbReference type="InterPro" id="IPR050523">
    <property type="entry name" value="AKR_Detox_Biosynth"/>
</dbReference>
<dbReference type="EMBL" id="QNRH01000003">
    <property type="protein sequence ID" value="RBO95746.1"/>
    <property type="molecule type" value="Genomic_DNA"/>
</dbReference>
<reference evidence="3 4" key="1">
    <citation type="submission" date="2018-06" db="EMBL/GenBank/DDBJ databases">
        <title>Genomic Encyclopedia of Type Strains, Phase IV (KMG-IV): sequencing the most valuable type-strain genomes for metagenomic binning, comparative biology and taxonomic classification.</title>
        <authorList>
            <person name="Goeker M."/>
        </authorList>
    </citation>
    <scope>NUCLEOTIDE SEQUENCE [LARGE SCALE GENOMIC DNA]</scope>
    <source>
        <strain evidence="3 4">DSM 25619</strain>
    </source>
</reference>
<accession>A0A366E055</accession>
<keyword evidence="4" id="KW-1185">Reference proteome</keyword>
<dbReference type="FunFam" id="3.20.20.100:FF:000004">
    <property type="entry name" value="Oxidoreductase, aldo/keto reductase"/>
    <property type="match status" value="1"/>
</dbReference>
<sequence length="376" mass="40770">MTLDSYYLLGRSGLRVSRLALGTMTFGNAGIRGIGGSWGTDENNARAIFHHYIDKGGNFIDTANSYGAGLSESLIGQYIEDAGLRDHVVLTTKYSNNLQPGNPNSGGNGRKNMMQAVDASLKRLKTDYIDLYMLHTWDGMTPVEEVVRTFDDLIRAGKIRYYGLSDVPAWYAARAMTWAEAHALAQPINLQLPYSLVERNIEQEFVPLGQTLGMGITAWSPLAMGLLSGKYRSGGQGRLNNDDANGLGLFTERNMRIVAALADVSDTMGKSMAQVALNWVATQPGIAAAIIGASKITQLDDNLSALDFTIPPELRALLDDASAVQPAYPYSLFSPEYQAGILNTGVSVGDKPTGYCRTKFVPKIENYAFGKADETS</sequence>
<dbReference type="AlphaFoldDB" id="A0A366E055"/>
<dbReference type="Gene3D" id="3.20.20.100">
    <property type="entry name" value="NADP-dependent oxidoreductase domain"/>
    <property type="match status" value="1"/>
</dbReference>
<comment type="caution">
    <text evidence="3">The sequence shown here is derived from an EMBL/GenBank/DDBJ whole genome shotgun (WGS) entry which is preliminary data.</text>
</comment>
<dbReference type="GO" id="GO:0005829">
    <property type="term" value="C:cytosol"/>
    <property type="evidence" value="ECO:0007669"/>
    <property type="project" value="UniProtKB-ARBA"/>
</dbReference>
<dbReference type="PANTHER" id="PTHR43364:SF4">
    <property type="entry name" value="NAD(P)-LINKED OXIDOREDUCTASE SUPERFAMILY PROTEIN"/>
    <property type="match status" value="1"/>
</dbReference>
<feature type="domain" description="NADP-dependent oxidoreductase" evidence="2">
    <location>
        <begin position="18"/>
        <end position="320"/>
    </location>
</feature>
<keyword evidence="1" id="KW-0560">Oxidoreductase</keyword>
<dbReference type="Pfam" id="PF00248">
    <property type="entry name" value="Aldo_ket_red"/>
    <property type="match status" value="1"/>
</dbReference>
<evidence type="ECO:0000259" key="2">
    <source>
        <dbReference type="Pfam" id="PF00248"/>
    </source>
</evidence>
<name>A0A366E055_9HYPH</name>
<evidence type="ECO:0000313" key="3">
    <source>
        <dbReference type="EMBL" id="RBO95746.1"/>
    </source>
</evidence>
<dbReference type="RefSeq" id="WP_113944269.1">
    <property type="nucleotide sequence ID" value="NZ_JBHEEG010000004.1"/>
</dbReference>
<dbReference type="PANTHER" id="PTHR43364">
    <property type="entry name" value="NADH-SPECIFIC METHYLGLYOXAL REDUCTASE-RELATED"/>
    <property type="match status" value="1"/>
</dbReference>
<dbReference type="GO" id="GO:0016491">
    <property type="term" value="F:oxidoreductase activity"/>
    <property type="evidence" value="ECO:0007669"/>
    <property type="project" value="UniProtKB-KW"/>
</dbReference>
<dbReference type="Proteomes" id="UP000252893">
    <property type="component" value="Unassembled WGS sequence"/>
</dbReference>
<protein>
    <submittedName>
        <fullName evidence="3">Aryl-alcohol dehydrogenase-like predicted oxidoreductase</fullName>
    </submittedName>
</protein>